<name>A0AAW5IHK3_9BACT</name>
<dbReference type="Proteomes" id="UP001205531">
    <property type="component" value="Unassembled WGS sequence"/>
</dbReference>
<gene>
    <name evidence="4" type="ORF">NNC64_01355</name>
</gene>
<evidence type="ECO:0000256" key="1">
    <source>
        <dbReference type="SAM" id="MobiDB-lite"/>
    </source>
</evidence>
<feature type="region of interest" description="Disordered" evidence="1">
    <location>
        <begin position="203"/>
        <end position="240"/>
    </location>
</feature>
<evidence type="ECO:0000259" key="3">
    <source>
        <dbReference type="Pfam" id="PF01551"/>
    </source>
</evidence>
<comment type="caution">
    <text evidence="4">The sequence shown here is derived from an EMBL/GenBank/DDBJ whole genome shotgun (WGS) entry which is preliminary data.</text>
</comment>
<dbReference type="InterPro" id="IPR011055">
    <property type="entry name" value="Dup_hybrid_motif"/>
</dbReference>
<dbReference type="InterPro" id="IPR016047">
    <property type="entry name" value="M23ase_b-sheet_dom"/>
</dbReference>
<evidence type="ECO:0000256" key="2">
    <source>
        <dbReference type="SAM" id="SignalP"/>
    </source>
</evidence>
<sequence length="407" mass="44932">MIVNRRLRRRIGLAAVSGMLMLSLSSFMPAKNEFTAAEQQQVSIATPGLFAQSQAFNVDFEIFRAKEYSFPLPVGKASLINGNSVMRISTAKGDAVKAMFDGYVRLSRKTESMGNVIVIRHDNGLETVYANNAENLVKVGQSIDAGQTIAIVGSRDGETYCDFSIMVNGARINPETIIELKSHKLRRQTVQFRKEGNRIGIKVIGGKDSSVSKNDKNDRNNKETNKKSGSSRGDHAMTLDPDEVYDPFTITNTFRLDLEKIEEKAWAYPLPDARVISPYGGARRHSGVDLKTKPNDEIYAAFDGEVVASGPYYGYGNCIRIKHAYGLETLYSHQSKNMVKKGDKVKAGQVIGLTGRTGRATTEHLHFEVSFDGKRLDPAIIFDHSNHKLKAATLHLTKGKGVKSVKN</sequence>
<dbReference type="GO" id="GO:0004222">
    <property type="term" value="F:metalloendopeptidase activity"/>
    <property type="evidence" value="ECO:0007669"/>
    <property type="project" value="TreeGrafter"/>
</dbReference>
<dbReference type="InterPro" id="IPR050570">
    <property type="entry name" value="Cell_wall_metabolism_enzyme"/>
</dbReference>
<feature type="compositionally biased region" description="Basic and acidic residues" evidence="1">
    <location>
        <begin position="213"/>
        <end position="237"/>
    </location>
</feature>
<dbReference type="CDD" id="cd12797">
    <property type="entry name" value="M23_peptidase"/>
    <property type="match status" value="2"/>
</dbReference>
<organism evidence="4 5">
    <name type="scientific">Segatella copri</name>
    <dbReference type="NCBI Taxonomy" id="165179"/>
    <lineage>
        <taxon>Bacteria</taxon>
        <taxon>Pseudomonadati</taxon>
        <taxon>Bacteroidota</taxon>
        <taxon>Bacteroidia</taxon>
        <taxon>Bacteroidales</taxon>
        <taxon>Prevotellaceae</taxon>
        <taxon>Segatella</taxon>
    </lineage>
</organism>
<accession>A0AAW5IHK3</accession>
<evidence type="ECO:0000313" key="4">
    <source>
        <dbReference type="EMBL" id="MCP9563223.1"/>
    </source>
</evidence>
<evidence type="ECO:0000313" key="5">
    <source>
        <dbReference type="Proteomes" id="UP001205531"/>
    </source>
</evidence>
<dbReference type="EMBL" id="JANDWZ010000002">
    <property type="protein sequence ID" value="MCP9563223.1"/>
    <property type="molecule type" value="Genomic_DNA"/>
</dbReference>
<dbReference type="PANTHER" id="PTHR21666:SF270">
    <property type="entry name" value="MUREIN HYDROLASE ACTIVATOR ENVC"/>
    <property type="match status" value="1"/>
</dbReference>
<protein>
    <submittedName>
        <fullName evidence="4">M23 family metallopeptidase</fullName>
    </submittedName>
</protein>
<dbReference type="SUPFAM" id="SSF51261">
    <property type="entry name" value="Duplicated hybrid motif"/>
    <property type="match status" value="2"/>
</dbReference>
<proteinExistence type="predicted"/>
<feature type="domain" description="M23ase beta-sheet core" evidence="3">
    <location>
        <begin position="86"/>
        <end position="174"/>
    </location>
</feature>
<keyword evidence="2" id="KW-0732">Signal</keyword>
<dbReference type="PANTHER" id="PTHR21666">
    <property type="entry name" value="PEPTIDASE-RELATED"/>
    <property type="match status" value="1"/>
</dbReference>
<feature type="domain" description="M23ase beta-sheet core" evidence="3">
    <location>
        <begin position="284"/>
        <end position="378"/>
    </location>
</feature>
<dbReference type="AlphaFoldDB" id="A0AAW5IHK3"/>
<feature type="signal peptide" evidence="2">
    <location>
        <begin position="1"/>
        <end position="30"/>
    </location>
</feature>
<dbReference type="Pfam" id="PF01551">
    <property type="entry name" value="Peptidase_M23"/>
    <property type="match status" value="2"/>
</dbReference>
<dbReference type="RefSeq" id="WP_254950089.1">
    <property type="nucleotide sequence ID" value="NZ_JANDWY010000002.1"/>
</dbReference>
<dbReference type="Gene3D" id="2.70.70.10">
    <property type="entry name" value="Glucose Permease (Domain IIA)"/>
    <property type="match status" value="2"/>
</dbReference>
<feature type="chain" id="PRO_5043577090" evidence="2">
    <location>
        <begin position="31"/>
        <end position="407"/>
    </location>
</feature>
<reference evidence="4" key="1">
    <citation type="submission" date="2022-07" db="EMBL/GenBank/DDBJ databases">
        <title>Prevotella copri.</title>
        <authorList>
            <person name="Yang C."/>
        </authorList>
    </citation>
    <scope>NUCLEOTIDE SEQUENCE</scope>
    <source>
        <strain evidence="4">HF2107</strain>
    </source>
</reference>